<feature type="chain" id="PRO_5035889374" description="VQ domain-containing protein" evidence="1">
    <location>
        <begin position="26"/>
        <end position="327"/>
    </location>
</feature>
<evidence type="ECO:0000313" key="3">
    <source>
        <dbReference type="Proteomes" id="UP000605970"/>
    </source>
</evidence>
<dbReference type="AlphaFoldDB" id="A0A8S9ZUJ6"/>
<dbReference type="EMBL" id="JABEBT010000026">
    <property type="protein sequence ID" value="KAF7636867.1"/>
    <property type="molecule type" value="Genomic_DNA"/>
</dbReference>
<evidence type="ECO:0000256" key="1">
    <source>
        <dbReference type="SAM" id="SignalP"/>
    </source>
</evidence>
<sequence>MNFILLFRLFLINIILLKYFVICVGDSVNENRKGKEPANRVWPSRKSSKKSRTTFITVDPYNFKHAVQQYTGQESNHEEFPQTYQPLPFPEEYLNQPLPLPEASNSGHKMQQNQLFNSLNNLLKIELSVQLTILDNIVNKQSKQSVTQFMKNSNNELNNLLNELESKYAGINWYEIEKNILDTSSNYINKEEILNIDNSNTIDNFIREQESLLNPQHLEQNVLHSALEDIEIKKLLQEQLAIIIKIFPCVQFENDLHKVINFIKNHNANLYRLMNYGHTTQGIHINQPTNEINFSVPYTDAYKTLVQPKKKNKGVELENPWKRFVRD</sequence>
<evidence type="ECO:0000313" key="2">
    <source>
        <dbReference type="EMBL" id="KAF7636867.1"/>
    </source>
</evidence>
<comment type="caution">
    <text evidence="2">The sequence shown here is derived from an EMBL/GenBank/DDBJ whole genome shotgun (WGS) entry which is preliminary data.</text>
</comment>
<reference evidence="2" key="1">
    <citation type="journal article" date="2020" name="Ecol. Evol.">
        <title>Genome structure and content of the rice root-knot nematode (Meloidogyne graminicola).</title>
        <authorList>
            <person name="Phan N.T."/>
            <person name="Danchin E.G.J."/>
            <person name="Klopp C."/>
            <person name="Perfus-Barbeoch L."/>
            <person name="Kozlowski D.K."/>
            <person name="Koutsovoulos G.D."/>
            <person name="Lopez-Roques C."/>
            <person name="Bouchez O."/>
            <person name="Zahm M."/>
            <person name="Besnard G."/>
            <person name="Bellafiore S."/>
        </authorList>
    </citation>
    <scope>NUCLEOTIDE SEQUENCE</scope>
    <source>
        <strain evidence="2">VN-18</strain>
    </source>
</reference>
<dbReference type="Proteomes" id="UP000605970">
    <property type="component" value="Unassembled WGS sequence"/>
</dbReference>
<protein>
    <recommendedName>
        <fullName evidence="4">VQ domain-containing protein</fullName>
    </recommendedName>
</protein>
<accession>A0A8S9ZUJ6</accession>
<keyword evidence="1" id="KW-0732">Signal</keyword>
<feature type="signal peptide" evidence="1">
    <location>
        <begin position="1"/>
        <end position="25"/>
    </location>
</feature>
<organism evidence="2 3">
    <name type="scientific">Meloidogyne graminicola</name>
    <dbReference type="NCBI Taxonomy" id="189291"/>
    <lineage>
        <taxon>Eukaryota</taxon>
        <taxon>Metazoa</taxon>
        <taxon>Ecdysozoa</taxon>
        <taxon>Nematoda</taxon>
        <taxon>Chromadorea</taxon>
        <taxon>Rhabditida</taxon>
        <taxon>Tylenchina</taxon>
        <taxon>Tylenchomorpha</taxon>
        <taxon>Tylenchoidea</taxon>
        <taxon>Meloidogynidae</taxon>
        <taxon>Meloidogyninae</taxon>
        <taxon>Meloidogyne</taxon>
    </lineage>
</organism>
<proteinExistence type="predicted"/>
<gene>
    <name evidence="2" type="ORF">Mgra_00003810</name>
</gene>
<evidence type="ECO:0008006" key="4">
    <source>
        <dbReference type="Google" id="ProtNLM"/>
    </source>
</evidence>
<name>A0A8S9ZUJ6_9BILA</name>
<keyword evidence="3" id="KW-1185">Reference proteome</keyword>